<accession>A0ABX5YX25</accession>
<gene>
    <name evidence="1" type="ORF">GmarT_60250</name>
</gene>
<protein>
    <recommendedName>
        <fullName evidence="3">Secreted protein</fullName>
    </recommendedName>
</protein>
<dbReference type="EMBL" id="CP042910">
    <property type="protein sequence ID" value="QEG20116.1"/>
    <property type="molecule type" value="Genomic_DNA"/>
</dbReference>
<evidence type="ECO:0000313" key="2">
    <source>
        <dbReference type="Proteomes" id="UP000322887"/>
    </source>
</evidence>
<reference evidence="1 2" key="1">
    <citation type="submission" date="2019-08" db="EMBL/GenBank/DDBJ databases">
        <title>Deep-cultivation of Planctomycetes and their phenomic and genomic characterization uncovers novel biology.</title>
        <authorList>
            <person name="Wiegand S."/>
            <person name="Jogler M."/>
            <person name="Boedeker C."/>
            <person name="Pinto D."/>
            <person name="Vollmers J."/>
            <person name="Rivas-Marin E."/>
            <person name="Kohn T."/>
            <person name="Peeters S.H."/>
            <person name="Heuer A."/>
            <person name="Rast P."/>
            <person name="Oberbeckmann S."/>
            <person name="Bunk B."/>
            <person name="Jeske O."/>
            <person name="Meyerdierks A."/>
            <person name="Storesund J.E."/>
            <person name="Kallscheuer N."/>
            <person name="Luecker S."/>
            <person name="Lage O.M."/>
            <person name="Pohl T."/>
            <person name="Merkel B.J."/>
            <person name="Hornburger P."/>
            <person name="Mueller R.-W."/>
            <person name="Bruemmer F."/>
            <person name="Labrenz M."/>
            <person name="Spormann A.M."/>
            <person name="Op den Camp H."/>
            <person name="Overmann J."/>
            <person name="Amann R."/>
            <person name="Jetten M.S.M."/>
            <person name="Mascher T."/>
            <person name="Medema M.H."/>
            <person name="Devos D.P."/>
            <person name="Kaster A.-K."/>
            <person name="Ovreas L."/>
            <person name="Rohde M."/>
            <person name="Galperin M.Y."/>
            <person name="Jogler C."/>
        </authorList>
    </citation>
    <scope>NUCLEOTIDE SEQUENCE [LARGE SCALE GENOMIC DNA]</scope>
    <source>
        <strain evidence="1 2">DSM 8797</strain>
    </source>
</reference>
<evidence type="ECO:0008006" key="3">
    <source>
        <dbReference type="Google" id="ProtNLM"/>
    </source>
</evidence>
<dbReference type="Proteomes" id="UP000322887">
    <property type="component" value="Chromosome"/>
</dbReference>
<organism evidence="1 2">
    <name type="scientific">Gimesia maris</name>
    <dbReference type="NCBI Taxonomy" id="122"/>
    <lineage>
        <taxon>Bacteria</taxon>
        <taxon>Pseudomonadati</taxon>
        <taxon>Planctomycetota</taxon>
        <taxon>Planctomycetia</taxon>
        <taxon>Planctomycetales</taxon>
        <taxon>Planctomycetaceae</taxon>
        <taxon>Gimesia</taxon>
    </lineage>
</organism>
<proteinExistence type="predicted"/>
<evidence type="ECO:0000313" key="1">
    <source>
        <dbReference type="EMBL" id="QEG20116.1"/>
    </source>
</evidence>
<sequence>MGQPLSARQVGCVVLNCALVLSVSCSLRSPRIASGVTLFYFHVSRGFCERDRKAGGKGSMAHRECSMVNIDDSFLNLLFNLRVVRDFHLRGLGRFFYNALENVYGDVNTSTVGQADRGTRTGERILKVCYCCGVHSGVRSVVQWSVACCIVTILWKGVGRSTGMNNKMWRWALIGGRCLAVLRWCRDESLRCGATRRITSRTGVISGSANLEKTGPFVVKNTNKWPVFRCTVNWARARPRSTLIASGATGSSSV</sequence>
<keyword evidence="2" id="KW-1185">Reference proteome</keyword>
<name>A0ABX5YX25_9PLAN</name>